<dbReference type="Proteomes" id="UP001524473">
    <property type="component" value="Unassembled WGS sequence"/>
</dbReference>
<evidence type="ECO:0000313" key="3">
    <source>
        <dbReference type="Proteomes" id="UP001524473"/>
    </source>
</evidence>
<dbReference type="GeneID" id="90530918"/>
<dbReference type="CDD" id="cd10156">
    <property type="entry name" value="FpFrmR-Cterm-like_DUF156"/>
    <property type="match status" value="1"/>
</dbReference>
<gene>
    <name evidence="2" type="ORF">NE695_15185</name>
</gene>
<dbReference type="InterPro" id="IPR003735">
    <property type="entry name" value="Metal_Tscrpt_repr"/>
</dbReference>
<dbReference type="Pfam" id="PF02583">
    <property type="entry name" value="Trns_repr_metal"/>
    <property type="match status" value="1"/>
</dbReference>
<reference evidence="2 3" key="1">
    <citation type="submission" date="2022-06" db="EMBL/GenBank/DDBJ databases">
        <title>Isolation of gut microbiota from human fecal samples.</title>
        <authorList>
            <person name="Pamer E.G."/>
            <person name="Barat B."/>
            <person name="Waligurski E."/>
            <person name="Medina S."/>
            <person name="Paddock L."/>
            <person name="Mostad J."/>
        </authorList>
    </citation>
    <scope>NUCLEOTIDE SEQUENCE [LARGE SCALE GENOMIC DNA]</scope>
    <source>
        <strain evidence="2 3">DFI.9.73</strain>
    </source>
</reference>
<comment type="caution">
    <text evidence="2">The sequence shown here is derived from an EMBL/GenBank/DDBJ whole genome shotgun (WGS) entry which is preliminary data.</text>
</comment>
<feature type="region of interest" description="Disordered" evidence="1">
    <location>
        <begin position="1"/>
        <end position="24"/>
    </location>
</feature>
<organism evidence="2 3">
    <name type="scientific">Neglectibacter timonensis</name>
    <dbReference type="NCBI Taxonomy" id="1776382"/>
    <lineage>
        <taxon>Bacteria</taxon>
        <taxon>Bacillati</taxon>
        <taxon>Bacillota</taxon>
        <taxon>Clostridia</taxon>
        <taxon>Eubacteriales</taxon>
        <taxon>Oscillospiraceae</taxon>
        <taxon>Neglectibacter</taxon>
    </lineage>
</organism>
<feature type="compositionally biased region" description="Basic and acidic residues" evidence="1">
    <location>
        <begin position="15"/>
        <end position="24"/>
    </location>
</feature>
<sequence length="108" mass="12495">MEHRETESRACCPAETRKTKERPEKEYRDLMNRLKRIEGQVRGLQKMLEENAYCTDVMVQASAVSSALNGFNKALLENHIRTCVAENIRQGNDNVIDELTDLLRKLMK</sequence>
<proteinExistence type="predicted"/>
<dbReference type="PANTHER" id="PTHR33677">
    <property type="entry name" value="TRANSCRIPTIONAL REPRESSOR FRMR-RELATED"/>
    <property type="match status" value="1"/>
</dbReference>
<protein>
    <submittedName>
        <fullName evidence="2">Metal-sensing transcriptional repressor</fullName>
    </submittedName>
</protein>
<evidence type="ECO:0000256" key="1">
    <source>
        <dbReference type="SAM" id="MobiDB-lite"/>
    </source>
</evidence>
<keyword evidence="3" id="KW-1185">Reference proteome</keyword>
<name>A0ABT1S2U1_9FIRM</name>
<dbReference type="RefSeq" id="WP_066859715.1">
    <property type="nucleotide sequence ID" value="NZ_CABKVV010000006.1"/>
</dbReference>
<dbReference type="InterPro" id="IPR038390">
    <property type="entry name" value="Metal_Tscrpt_repr_sf"/>
</dbReference>
<evidence type="ECO:0000313" key="2">
    <source>
        <dbReference type="EMBL" id="MCQ4841257.1"/>
    </source>
</evidence>
<dbReference type="EMBL" id="JANFZH010000042">
    <property type="protein sequence ID" value="MCQ4841257.1"/>
    <property type="molecule type" value="Genomic_DNA"/>
</dbReference>
<dbReference type="Gene3D" id="1.20.58.1000">
    <property type="entry name" value="Metal-sensitive repressor, helix protomer"/>
    <property type="match status" value="1"/>
</dbReference>
<accession>A0ABT1S2U1</accession>
<dbReference type="PANTHER" id="PTHR33677:SF3">
    <property type="entry name" value="COPPER-SENSING TRANSCRIPTIONAL REPRESSOR RICR"/>
    <property type="match status" value="1"/>
</dbReference>